<sequence>MNLFRRIFFAAVLSGLAAGLAMSAVQQWRVAPLILEAETYEGQEAPAAPATHTHEDGTAAHSHDAQEAAPAGHVHDEDAWAPQDGAERIFYTVLADVLAAIGFALVLAAVSVLVGLPITAANGIVWGLGGFIVFQLAPAFGLPPELPGMPAADLGARQLWWWGTAIATGAGLLGIAKFRNWQAIGAGAVLILLPHLIGAPQPPHEPSAVPAHLATAFAASALSAGAVFWFILGPLLGYLNTRFAKAEASQTRMVHA</sequence>
<dbReference type="OrthoDB" id="9813640at2"/>
<feature type="transmembrane region" description="Helical" evidence="2">
    <location>
        <begin position="123"/>
        <end position="140"/>
    </location>
</feature>
<evidence type="ECO:0000256" key="1">
    <source>
        <dbReference type="SAM" id="MobiDB-lite"/>
    </source>
</evidence>
<dbReference type="Proteomes" id="UP000321062">
    <property type="component" value="Chromosome"/>
</dbReference>
<evidence type="ECO:0000313" key="4">
    <source>
        <dbReference type="EMBL" id="QEE19016.1"/>
    </source>
</evidence>
<keyword evidence="2" id="KW-0812">Transmembrane</keyword>
<feature type="transmembrane region" description="Helical" evidence="2">
    <location>
        <begin position="89"/>
        <end position="116"/>
    </location>
</feature>
<reference evidence="4 5" key="1">
    <citation type="journal article" date="2015" name="Int. J. Syst. Evol. Microbiol.">
        <title>Youhaiella tibetensis gen. nov., sp. nov., isolated from subsurface sediment.</title>
        <authorList>
            <person name="Wang Y.X."/>
            <person name="Huang F.Q."/>
            <person name="Nogi Y."/>
            <person name="Pang S.J."/>
            <person name="Wang P.K."/>
            <person name="Lv J."/>
        </authorList>
    </citation>
    <scope>NUCLEOTIDE SEQUENCE [LARGE SCALE GENOMIC DNA]</scope>
    <source>
        <strain evidence="5">fig4</strain>
    </source>
</reference>
<evidence type="ECO:0000313" key="5">
    <source>
        <dbReference type="Proteomes" id="UP000321062"/>
    </source>
</evidence>
<accession>A0A5B9DIY6</accession>
<keyword evidence="2" id="KW-1133">Transmembrane helix</keyword>
<proteinExistence type="predicted"/>
<dbReference type="InterPro" id="IPR012666">
    <property type="entry name" value="CbtA_put"/>
</dbReference>
<dbReference type="NCBIfam" id="TIGR02458">
    <property type="entry name" value="CbtA"/>
    <property type="match status" value="1"/>
</dbReference>
<dbReference type="RefSeq" id="WP_147654871.1">
    <property type="nucleotide sequence ID" value="NZ_BMFM01000001.1"/>
</dbReference>
<feature type="transmembrane region" description="Helical" evidence="2">
    <location>
        <begin position="160"/>
        <end position="176"/>
    </location>
</feature>
<keyword evidence="3" id="KW-0732">Signal</keyword>
<feature type="chain" id="PRO_5043490057" evidence="3">
    <location>
        <begin position="24"/>
        <end position="256"/>
    </location>
</feature>
<dbReference type="AlphaFoldDB" id="A0A5B9DIY6"/>
<feature type="region of interest" description="Disordered" evidence="1">
    <location>
        <begin position="45"/>
        <end position="77"/>
    </location>
</feature>
<keyword evidence="2" id="KW-0472">Membrane</keyword>
<dbReference type="KEGG" id="yti:FNA67_01965"/>
<feature type="transmembrane region" description="Helical" evidence="2">
    <location>
        <begin position="213"/>
        <end position="239"/>
    </location>
</feature>
<name>A0A5B9DIY6_9HYPH</name>
<organism evidence="4 5">
    <name type="scientific">Paradevosia tibetensis</name>
    <dbReference type="NCBI Taxonomy" id="1447062"/>
    <lineage>
        <taxon>Bacteria</taxon>
        <taxon>Pseudomonadati</taxon>
        <taxon>Pseudomonadota</taxon>
        <taxon>Alphaproteobacteria</taxon>
        <taxon>Hyphomicrobiales</taxon>
        <taxon>Devosiaceae</taxon>
        <taxon>Paradevosia</taxon>
    </lineage>
</organism>
<dbReference type="EMBL" id="CP041690">
    <property type="protein sequence ID" value="QEE19016.1"/>
    <property type="molecule type" value="Genomic_DNA"/>
</dbReference>
<evidence type="ECO:0000256" key="2">
    <source>
        <dbReference type="SAM" id="Phobius"/>
    </source>
</evidence>
<keyword evidence="5" id="KW-1185">Reference proteome</keyword>
<gene>
    <name evidence="4" type="ORF">FNA67_01965</name>
</gene>
<evidence type="ECO:0000256" key="3">
    <source>
        <dbReference type="SAM" id="SignalP"/>
    </source>
</evidence>
<feature type="compositionally biased region" description="Basic and acidic residues" evidence="1">
    <location>
        <begin position="52"/>
        <end position="66"/>
    </location>
</feature>
<protein>
    <submittedName>
        <fullName evidence="4">CbtA family protein</fullName>
    </submittedName>
</protein>
<feature type="transmembrane region" description="Helical" evidence="2">
    <location>
        <begin position="183"/>
        <end position="201"/>
    </location>
</feature>
<dbReference type="Pfam" id="PF09490">
    <property type="entry name" value="CbtA"/>
    <property type="match status" value="1"/>
</dbReference>
<feature type="signal peptide" evidence="3">
    <location>
        <begin position="1"/>
        <end position="23"/>
    </location>
</feature>